<proteinExistence type="predicted"/>
<dbReference type="Proteomes" id="UP001190700">
    <property type="component" value="Unassembled WGS sequence"/>
</dbReference>
<evidence type="ECO:0000313" key="4">
    <source>
        <dbReference type="Proteomes" id="UP001190700"/>
    </source>
</evidence>
<dbReference type="PROSITE" id="PS51257">
    <property type="entry name" value="PROKAR_LIPOPROTEIN"/>
    <property type="match status" value="1"/>
</dbReference>
<evidence type="ECO:0000259" key="2">
    <source>
        <dbReference type="Pfam" id="PF00248"/>
    </source>
</evidence>
<keyword evidence="1" id="KW-0560">Oxidoreductase</keyword>
<sequence>MSVAVERVLLTKEGGVNVPALGCGCWSWGDDKGVWGWDHSAKFAEYDSYDKTLSESSVEEAFFANISGGVQFYDTAETYGSGLSEKLVGKFARKFLKANKASTEPSAGRVLIATKFQPGKWKKQSVRAAMMKAAQDSCKRLGVEQIDLYQIHAPLHRDPLSEQAEGLADLVDAGLVRAVGVSNFSLEQMLEIHAALATRGVPLASNQVEFSILRQLPLQNGMLAECKRLGVQLLAYSPLAMGRLTGKYSSQNAPQGARGFSNYPMEELEPLLETLGKLAQQYEKTISQVALNWVIANGALPIPGSKNATQARDNTGALGWALREEDVTQLTSLGKRGGTSHWQQG</sequence>
<comment type="caution">
    <text evidence="3">The sequence shown here is derived from an EMBL/GenBank/DDBJ whole genome shotgun (WGS) entry which is preliminary data.</text>
</comment>
<dbReference type="Gene3D" id="3.20.20.100">
    <property type="entry name" value="NADP-dependent oxidoreductase domain"/>
    <property type="match status" value="1"/>
</dbReference>
<reference evidence="3 4" key="1">
    <citation type="journal article" date="2015" name="Genome Biol. Evol.">
        <title>Comparative Genomics of a Bacterivorous Green Alga Reveals Evolutionary Causalities and Consequences of Phago-Mixotrophic Mode of Nutrition.</title>
        <authorList>
            <person name="Burns J.A."/>
            <person name="Paasch A."/>
            <person name="Narechania A."/>
            <person name="Kim E."/>
        </authorList>
    </citation>
    <scope>NUCLEOTIDE SEQUENCE [LARGE SCALE GENOMIC DNA]</scope>
    <source>
        <strain evidence="3 4">PLY_AMNH</strain>
    </source>
</reference>
<dbReference type="PANTHER" id="PTHR43625:SF5">
    <property type="entry name" value="PYRIDOXAL REDUCTASE, CHLOROPLASTIC"/>
    <property type="match status" value="1"/>
</dbReference>
<keyword evidence="4" id="KW-1185">Reference proteome</keyword>
<evidence type="ECO:0000313" key="3">
    <source>
        <dbReference type="EMBL" id="KAK3250549.1"/>
    </source>
</evidence>
<dbReference type="InterPro" id="IPR036812">
    <property type="entry name" value="NAD(P)_OxRdtase_dom_sf"/>
</dbReference>
<dbReference type="AlphaFoldDB" id="A0AAE0CA68"/>
<dbReference type="InterPro" id="IPR050791">
    <property type="entry name" value="Aldo-Keto_reductase"/>
</dbReference>
<gene>
    <name evidence="3" type="ORF">CYMTET_40072</name>
</gene>
<evidence type="ECO:0000256" key="1">
    <source>
        <dbReference type="ARBA" id="ARBA00023002"/>
    </source>
</evidence>
<feature type="domain" description="NADP-dependent oxidoreductase" evidence="2">
    <location>
        <begin position="51"/>
        <end position="333"/>
    </location>
</feature>
<dbReference type="EMBL" id="LGRX02026634">
    <property type="protein sequence ID" value="KAK3250549.1"/>
    <property type="molecule type" value="Genomic_DNA"/>
</dbReference>
<dbReference type="GO" id="GO:0005737">
    <property type="term" value="C:cytoplasm"/>
    <property type="evidence" value="ECO:0007669"/>
    <property type="project" value="TreeGrafter"/>
</dbReference>
<dbReference type="InterPro" id="IPR020471">
    <property type="entry name" value="AKR"/>
</dbReference>
<accession>A0AAE0CA68</accession>
<protein>
    <recommendedName>
        <fullName evidence="2">NADP-dependent oxidoreductase domain-containing protein</fullName>
    </recommendedName>
</protein>
<dbReference type="PRINTS" id="PR00069">
    <property type="entry name" value="ALDKETRDTASE"/>
</dbReference>
<name>A0AAE0CA68_9CHLO</name>
<organism evidence="3 4">
    <name type="scientific">Cymbomonas tetramitiformis</name>
    <dbReference type="NCBI Taxonomy" id="36881"/>
    <lineage>
        <taxon>Eukaryota</taxon>
        <taxon>Viridiplantae</taxon>
        <taxon>Chlorophyta</taxon>
        <taxon>Pyramimonadophyceae</taxon>
        <taxon>Pyramimonadales</taxon>
        <taxon>Pyramimonadaceae</taxon>
        <taxon>Cymbomonas</taxon>
    </lineage>
</organism>
<dbReference type="GO" id="GO:0016491">
    <property type="term" value="F:oxidoreductase activity"/>
    <property type="evidence" value="ECO:0007669"/>
    <property type="project" value="UniProtKB-KW"/>
</dbReference>
<dbReference type="PANTHER" id="PTHR43625">
    <property type="entry name" value="AFLATOXIN B1 ALDEHYDE REDUCTASE"/>
    <property type="match status" value="1"/>
</dbReference>
<dbReference type="PROSITE" id="PS00062">
    <property type="entry name" value="ALDOKETO_REDUCTASE_2"/>
    <property type="match status" value="1"/>
</dbReference>
<dbReference type="SUPFAM" id="SSF51430">
    <property type="entry name" value="NAD(P)-linked oxidoreductase"/>
    <property type="match status" value="1"/>
</dbReference>
<dbReference type="Pfam" id="PF00248">
    <property type="entry name" value="Aldo_ket_red"/>
    <property type="match status" value="1"/>
</dbReference>
<dbReference type="InterPro" id="IPR018170">
    <property type="entry name" value="Aldo/ket_reductase_CS"/>
</dbReference>
<dbReference type="InterPro" id="IPR023210">
    <property type="entry name" value="NADP_OxRdtase_dom"/>
</dbReference>
<dbReference type="CDD" id="cd19093">
    <property type="entry name" value="AKR_AtPLR-like"/>
    <property type="match status" value="1"/>
</dbReference>